<dbReference type="PANTHER" id="PTHR33473:SF19">
    <property type="entry name" value="ATP-DEPENDENT CLP PROTEASE ADAPTER PROTEIN CLPS"/>
    <property type="match status" value="1"/>
</dbReference>
<dbReference type="HAMAP" id="MF_00302">
    <property type="entry name" value="ClpS"/>
    <property type="match status" value="1"/>
</dbReference>
<sequence length="108" mass="11978">MAEPPRSPGDTAVAIPKTRTAKKLAKPPLFKVLLHNDDYTTMEFVVEVLRTVFHHDAERATRIMLAIHHRGVGVAGTYPMEIAETKAEKVMSLARAAQFPLLCTVEPE</sequence>
<name>A0A7I9VSZ2_9BACT</name>
<dbReference type="NCBIfam" id="NF000672">
    <property type="entry name" value="PRK00033.1-5"/>
    <property type="match status" value="1"/>
</dbReference>
<keyword evidence="3" id="KW-0645">Protease</keyword>
<evidence type="ECO:0000313" key="4">
    <source>
        <dbReference type="Proteomes" id="UP000503640"/>
    </source>
</evidence>
<evidence type="ECO:0000256" key="1">
    <source>
        <dbReference type="HAMAP-Rule" id="MF_00302"/>
    </source>
</evidence>
<comment type="function">
    <text evidence="1">Involved in the modulation of the specificity of the ClpAP-mediated ATP-dependent protein degradation.</text>
</comment>
<dbReference type="InterPro" id="IPR003769">
    <property type="entry name" value="ClpS_core"/>
</dbReference>
<gene>
    <name evidence="1 3" type="primary">clpS</name>
    <name evidence="3" type="ORF">AMYX_37980</name>
</gene>
<dbReference type="Proteomes" id="UP000503640">
    <property type="component" value="Unassembled WGS sequence"/>
</dbReference>
<feature type="domain" description="Adaptor protein ClpS core" evidence="2">
    <location>
        <begin position="26"/>
        <end position="104"/>
    </location>
</feature>
<dbReference type="GO" id="GO:0008233">
    <property type="term" value="F:peptidase activity"/>
    <property type="evidence" value="ECO:0007669"/>
    <property type="project" value="UniProtKB-KW"/>
</dbReference>
<protein>
    <recommendedName>
        <fullName evidence="1">ATP-dependent Clp protease adapter protein ClpS</fullName>
    </recommendedName>
</protein>
<dbReference type="AlphaFoldDB" id="A0A7I9VSZ2"/>
<reference evidence="4" key="1">
    <citation type="journal article" date="2020" name="Appl. Environ. Microbiol.">
        <title>Diazotrophic Anaeromyxobacter Isolates from Soils.</title>
        <authorList>
            <person name="Masuda Y."/>
            <person name="Yamanaka H."/>
            <person name="Xu Z.X."/>
            <person name="Shiratori Y."/>
            <person name="Aono T."/>
            <person name="Amachi S."/>
            <person name="Senoo K."/>
            <person name="Itoh H."/>
        </authorList>
    </citation>
    <scope>NUCLEOTIDE SEQUENCE [LARGE SCALE GENOMIC DNA]</scope>
    <source>
        <strain evidence="4">R267</strain>
    </source>
</reference>
<comment type="caution">
    <text evidence="3">The sequence shown here is derived from an EMBL/GenBank/DDBJ whole genome shotgun (WGS) entry which is preliminary data.</text>
</comment>
<proteinExistence type="inferred from homology"/>
<dbReference type="RefSeq" id="WP_176068194.1">
    <property type="nucleotide sequence ID" value="NZ_BJTG01000010.1"/>
</dbReference>
<keyword evidence="4" id="KW-1185">Reference proteome</keyword>
<keyword evidence="3" id="KW-0378">Hydrolase</keyword>
<dbReference type="FunFam" id="3.30.1390.10:FF:000002">
    <property type="entry name" value="ATP-dependent Clp protease adapter protein ClpS"/>
    <property type="match status" value="1"/>
</dbReference>
<dbReference type="EMBL" id="BJTG01000010">
    <property type="protein sequence ID" value="GEJ59057.1"/>
    <property type="molecule type" value="Genomic_DNA"/>
</dbReference>
<dbReference type="InterPro" id="IPR014719">
    <property type="entry name" value="Ribosomal_bL12_C/ClpS-like"/>
</dbReference>
<dbReference type="GO" id="GO:0006508">
    <property type="term" value="P:proteolysis"/>
    <property type="evidence" value="ECO:0007669"/>
    <property type="project" value="UniProtKB-UniRule"/>
</dbReference>
<evidence type="ECO:0000259" key="2">
    <source>
        <dbReference type="Pfam" id="PF02617"/>
    </source>
</evidence>
<evidence type="ECO:0000313" key="3">
    <source>
        <dbReference type="EMBL" id="GEJ59057.1"/>
    </source>
</evidence>
<dbReference type="Gene3D" id="3.30.1390.10">
    <property type="match status" value="1"/>
</dbReference>
<dbReference type="Pfam" id="PF02617">
    <property type="entry name" value="ClpS"/>
    <property type="match status" value="1"/>
</dbReference>
<dbReference type="GO" id="GO:0030163">
    <property type="term" value="P:protein catabolic process"/>
    <property type="evidence" value="ECO:0007669"/>
    <property type="project" value="InterPro"/>
</dbReference>
<dbReference type="InterPro" id="IPR022935">
    <property type="entry name" value="ClpS"/>
</dbReference>
<dbReference type="SUPFAM" id="SSF54736">
    <property type="entry name" value="ClpS-like"/>
    <property type="match status" value="1"/>
</dbReference>
<organism evidence="3 4">
    <name type="scientific">Anaeromyxobacter diazotrophicus</name>
    <dbReference type="NCBI Taxonomy" id="2590199"/>
    <lineage>
        <taxon>Bacteria</taxon>
        <taxon>Pseudomonadati</taxon>
        <taxon>Myxococcota</taxon>
        <taxon>Myxococcia</taxon>
        <taxon>Myxococcales</taxon>
        <taxon>Cystobacterineae</taxon>
        <taxon>Anaeromyxobacteraceae</taxon>
        <taxon>Anaeromyxobacter</taxon>
    </lineage>
</organism>
<dbReference type="PANTHER" id="PTHR33473">
    <property type="entry name" value="ATP-DEPENDENT CLP PROTEASE ADAPTER PROTEIN CLPS1, CHLOROPLASTIC"/>
    <property type="match status" value="1"/>
</dbReference>
<accession>A0A7I9VSZ2</accession>
<comment type="subunit">
    <text evidence="1">Binds to the N-terminal domain of the chaperone ClpA.</text>
</comment>
<comment type="similarity">
    <text evidence="1">Belongs to the ClpS family.</text>
</comment>